<comment type="caution">
    <text evidence="3">The sequence shown here is derived from an EMBL/GenBank/DDBJ whole genome shotgun (WGS) entry which is preliminary data.</text>
</comment>
<comment type="similarity">
    <text evidence="1">Belongs to the GroES chaperonin family.</text>
</comment>
<dbReference type="Pfam" id="PF00166">
    <property type="entry name" value="Cpn10"/>
    <property type="match status" value="1"/>
</dbReference>
<dbReference type="SUPFAM" id="SSF50129">
    <property type="entry name" value="GroES-like"/>
    <property type="match status" value="1"/>
</dbReference>
<dbReference type="GO" id="GO:0005739">
    <property type="term" value="C:mitochondrion"/>
    <property type="evidence" value="ECO:0007669"/>
    <property type="project" value="TreeGrafter"/>
</dbReference>
<evidence type="ECO:0000256" key="2">
    <source>
        <dbReference type="ARBA" id="ARBA00023186"/>
    </source>
</evidence>
<dbReference type="InterPro" id="IPR011032">
    <property type="entry name" value="GroES-like_sf"/>
</dbReference>
<dbReference type="PANTHER" id="PTHR10772">
    <property type="entry name" value="10 KDA HEAT SHOCK PROTEIN"/>
    <property type="match status" value="1"/>
</dbReference>
<dbReference type="InterPro" id="IPR037124">
    <property type="entry name" value="Chaperonin_GroES_sf"/>
</dbReference>
<dbReference type="GO" id="GO:0046872">
    <property type="term" value="F:metal ion binding"/>
    <property type="evidence" value="ECO:0007669"/>
    <property type="project" value="TreeGrafter"/>
</dbReference>
<evidence type="ECO:0008006" key="4">
    <source>
        <dbReference type="Google" id="ProtNLM"/>
    </source>
</evidence>
<dbReference type="GO" id="GO:0005524">
    <property type="term" value="F:ATP binding"/>
    <property type="evidence" value="ECO:0007669"/>
    <property type="project" value="InterPro"/>
</dbReference>
<dbReference type="GO" id="GO:0044183">
    <property type="term" value="F:protein folding chaperone"/>
    <property type="evidence" value="ECO:0007669"/>
    <property type="project" value="InterPro"/>
</dbReference>
<name>A0A0F9LV74_9ZZZZ</name>
<dbReference type="EMBL" id="LAZR01006596">
    <property type="protein sequence ID" value="KKM90991.1"/>
    <property type="molecule type" value="Genomic_DNA"/>
</dbReference>
<dbReference type="PRINTS" id="PR00297">
    <property type="entry name" value="CHAPERONIN10"/>
</dbReference>
<keyword evidence="2" id="KW-0143">Chaperone</keyword>
<dbReference type="AlphaFoldDB" id="A0A0F9LV74"/>
<dbReference type="InterPro" id="IPR020818">
    <property type="entry name" value="Chaperonin_GroES"/>
</dbReference>
<evidence type="ECO:0000313" key="3">
    <source>
        <dbReference type="EMBL" id="KKM90991.1"/>
    </source>
</evidence>
<evidence type="ECO:0000256" key="1">
    <source>
        <dbReference type="ARBA" id="ARBA00006975"/>
    </source>
</evidence>
<proteinExistence type="inferred from homology"/>
<protein>
    <recommendedName>
        <fullName evidence="4">10 kDa chaperonin</fullName>
    </recommendedName>
</protein>
<dbReference type="SMART" id="SM00883">
    <property type="entry name" value="Cpn10"/>
    <property type="match status" value="1"/>
</dbReference>
<organism evidence="3">
    <name type="scientific">marine sediment metagenome</name>
    <dbReference type="NCBI Taxonomy" id="412755"/>
    <lineage>
        <taxon>unclassified sequences</taxon>
        <taxon>metagenomes</taxon>
        <taxon>ecological metagenomes</taxon>
    </lineage>
</organism>
<reference evidence="3" key="1">
    <citation type="journal article" date="2015" name="Nature">
        <title>Complex archaea that bridge the gap between prokaryotes and eukaryotes.</title>
        <authorList>
            <person name="Spang A."/>
            <person name="Saw J.H."/>
            <person name="Jorgensen S.L."/>
            <person name="Zaremba-Niedzwiedzka K."/>
            <person name="Martijn J."/>
            <person name="Lind A.E."/>
            <person name="van Eijk R."/>
            <person name="Schleper C."/>
            <person name="Guy L."/>
            <person name="Ettema T.J."/>
        </authorList>
    </citation>
    <scope>NUCLEOTIDE SEQUENCE</scope>
</reference>
<sequence>MSKVSFRPLGDRLIINRVEGVSQIGQIIIPTTAKEVPYEGIVIAVGEGPKDVNGIHFGSKFKKGDRVIFGRFAGAEVKYRAKDDTMNVVEMQIIREDDVLCLVEGYDED</sequence>
<accession>A0A0F9LV74</accession>
<dbReference type="CDD" id="cd00320">
    <property type="entry name" value="cpn10"/>
    <property type="match status" value="1"/>
</dbReference>
<dbReference type="Gene3D" id="2.30.33.40">
    <property type="entry name" value="GroES chaperonin"/>
    <property type="match status" value="1"/>
</dbReference>
<dbReference type="PANTHER" id="PTHR10772:SF63">
    <property type="entry name" value="20 KDA CHAPERONIN, CHLOROPLASTIC"/>
    <property type="match status" value="1"/>
</dbReference>
<dbReference type="GO" id="GO:0051082">
    <property type="term" value="F:unfolded protein binding"/>
    <property type="evidence" value="ECO:0007669"/>
    <property type="project" value="TreeGrafter"/>
</dbReference>
<dbReference type="GO" id="GO:0051087">
    <property type="term" value="F:protein-folding chaperone binding"/>
    <property type="evidence" value="ECO:0007669"/>
    <property type="project" value="TreeGrafter"/>
</dbReference>
<gene>
    <name evidence="3" type="ORF">LCGC14_1232990</name>
</gene>